<dbReference type="PANTHER" id="PTHR37610:SF40">
    <property type="entry name" value="OS01G0909600 PROTEIN"/>
    <property type="match status" value="1"/>
</dbReference>
<dbReference type="Proteomes" id="UP001454036">
    <property type="component" value="Unassembled WGS sequence"/>
</dbReference>
<name>A0AAV3RUP2_LITER</name>
<evidence type="ECO:0000313" key="2">
    <source>
        <dbReference type="EMBL" id="GAA0184808.1"/>
    </source>
</evidence>
<sequence>MANNEENVPQNTNEQNPNDQTIKVDNALYLHSSDHSSLVLVTDLFTEHNYTPWSRSMMITLEARDKEIKESFGKVNGQRVYELRRKVYVARQGNDSVTVYYNKFKRLWDEFRCIKPSLVRIGDDEEKIM</sequence>
<dbReference type="EMBL" id="BAABME010012182">
    <property type="protein sequence ID" value="GAA0184808.1"/>
    <property type="molecule type" value="Genomic_DNA"/>
</dbReference>
<evidence type="ECO:0000259" key="1">
    <source>
        <dbReference type="Pfam" id="PF14244"/>
    </source>
</evidence>
<dbReference type="AlphaFoldDB" id="A0AAV3RUP2"/>
<gene>
    <name evidence="2" type="ORF">LIER_32096</name>
</gene>
<evidence type="ECO:0000313" key="3">
    <source>
        <dbReference type="Proteomes" id="UP001454036"/>
    </source>
</evidence>
<dbReference type="Pfam" id="PF14244">
    <property type="entry name" value="Retrotran_gag_3"/>
    <property type="match status" value="1"/>
</dbReference>
<organism evidence="2 3">
    <name type="scientific">Lithospermum erythrorhizon</name>
    <name type="common">Purple gromwell</name>
    <name type="synonym">Lithospermum officinale var. erythrorhizon</name>
    <dbReference type="NCBI Taxonomy" id="34254"/>
    <lineage>
        <taxon>Eukaryota</taxon>
        <taxon>Viridiplantae</taxon>
        <taxon>Streptophyta</taxon>
        <taxon>Embryophyta</taxon>
        <taxon>Tracheophyta</taxon>
        <taxon>Spermatophyta</taxon>
        <taxon>Magnoliopsida</taxon>
        <taxon>eudicotyledons</taxon>
        <taxon>Gunneridae</taxon>
        <taxon>Pentapetalae</taxon>
        <taxon>asterids</taxon>
        <taxon>lamiids</taxon>
        <taxon>Boraginales</taxon>
        <taxon>Boraginaceae</taxon>
        <taxon>Boraginoideae</taxon>
        <taxon>Lithospermeae</taxon>
        <taxon>Lithospermum</taxon>
    </lineage>
</organism>
<dbReference type="InterPro" id="IPR029472">
    <property type="entry name" value="Copia-like_N"/>
</dbReference>
<proteinExistence type="predicted"/>
<protein>
    <recommendedName>
        <fullName evidence="1">Retrotransposon Copia-like N-terminal domain-containing protein</fullName>
    </recommendedName>
</protein>
<keyword evidence="3" id="KW-1185">Reference proteome</keyword>
<feature type="domain" description="Retrotransposon Copia-like N-terminal" evidence="1">
    <location>
        <begin position="31"/>
        <end position="66"/>
    </location>
</feature>
<comment type="caution">
    <text evidence="2">The sequence shown here is derived from an EMBL/GenBank/DDBJ whole genome shotgun (WGS) entry which is preliminary data.</text>
</comment>
<accession>A0AAV3RUP2</accession>
<dbReference type="PANTHER" id="PTHR37610">
    <property type="entry name" value="CCHC-TYPE DOMAIN-CONTAINING PROTEIN"/>
    <property type="match status" value="1"/>
</dbReference>
<reference evidence="2 3" key="1">
    <citation type="submission" date="2024-01" db="EMBL/GenBank/DDBJ databases">
        <title>The complete chloroplast genome sequence of Lithospermum erythrorhizon: insights into the phylogenetic relationship among Boraginaceae species and the maternal lineages of purple gromwells.</title>
        <authorList>
            <person name="Okada T."/>
            <person name="Watanabe K."/>
        </authorList>
    </citation>
    <scope>NUCLEOTIDE SEQUENCE [LARGE SCALE GENOMIC DNA]</scope>
</reference>